<dbReference type="InterPro" id="IPR050216">
    <property type="entry name" value="LRR_domain-containing"/>
</dbReference>
<reference evidence="4" key="1">
    <citation type="submission" date="2020-01" db="EMBL/GenBank/DDBJ databases">
        <authorList>
            <person name="Meier V. D."/>
            <person name="Meier V D."/>
        </authorList>
    </citation>
    <scope>NUCLEOTIDE SEQUENCE</scope>
    <source>
        <strain evidence="4">HLG_WM_MAG_10</strain>
    </source>
</reference>
<dbReference type="SUPFAM" id="SSF52058">
    <property type="entry name" value="L domain-like"/>
    <property type="match status" value="1"/>
</dbReference>
<accession>A0A6S6SXD1</accession>
<dbReference type="InterPro" id="IPR001611">
    <property type="entry name" value="Leu-rich_rpt"/>
</dbReference>
<dbReference type="PROSITE" id="PS51450">
    <property type="entry name" value="LRR"/>
    <property type="match status" value="4"/>
</dbReference>
<dbReference type="SMART" id="SM00369">
    <property type="entry name" value="LRR_TYP"/>
    <property type="match status" value="5"/>
</dbReference>
<dbReference type="Gene3D" id="3.80.10.10">
    <property type="entry name" value="Ribonuclease Inhibitor"/>
    <property type="match status" value="2"/>
</dbReference>
<proteinExistence type="predicted"/>
<sequence length="309" mass="35463">MPFYRSDDLSLMNAHSYSKAIDYAKNKKMTTTDLDFDSVKALLRSPLEQNQRVGLALLNPITIPKDPELAELMTNSNDKLLWCIEFDLAEKVSLIKLDYGFSHRKISLAPFINLEKLYLNKQHWNRGQIPFHALQKVTTLSLTGHQLSYFPHGINALKQLDSLYLGKNCFLKIPAQISRIHNLRVLILSRNRLKNIPTQLCQLSKLKNLNLSQNHLTTIPRDIGLLKKLELFNLSNNKLTELPTNIGELRRLKSLNLSCNQLKSLPNSIRNLTQLEKLNLRGCPIAKNKGFINRLQSFLPNTDIQFNKK</sequence>
<dbReference type="AlphaFoldDB" id="A0A6S6SXD1"/>
<evidence type="ECO:0000259" key="3">
    <source>
        <dbReference type="Pfam" id="PF23598"/>
    </source>
</evidence>
<name>A0A6S6SXD1_9BACT</name>
<dbReference type="PANTHER" id="PTHR48051">
    <property type="match status" value="1"/>
</dbReference>
<dbReference type="PANTHER" id="PTHR48051:SF1">
    <property type="entry name" value="RAS SUPPRESSOR PROTEIN 1"/>
    <property type="match status" value="1"/>
</dbReference>
<evidence type="ECO:0000256" key="1">
    <source>
        <dbReference type="ARBA" id="ARBA00022614"/>
    </source>
</evidence>
<evidence type="ECO:0000256" key="2">
    <source>
        <dbReference type="ARBA" id="ARBA00022737"/>
    </source>
</evidence>
<protein>
    <recommendedName>
        <fullName evidence="3">Disease resistance R13L4/SHOC-2-like LRR domain-containing protein</fullName>
    </recommendedName>
</protein>
<dbReference type="InterPro" id="IPR003591">
    <property type="entry name" value="Leu-rich_rpt_typical-subtyp"/>
</dbReference>
<gene>
    <name evidence="4" type="ORF">HELGO_WM35092</name>
</gene>
<organism evidence="4">
    <name type="scientific">uncultured Aureispira sp</name>
    <dbReference type="NCBI Taxonomy" id="1331704"/>
    <lineage>
        <taxon>Bacteria</taxon>
        <taxon>Pseudomonadati</taxon>
        <taxon>Bacteroidota</taxon>
        <taxon>Saprospiria</taxon>
        <taxon>Saprospirales</taxon>
        <taxon>Saprospiraceae</taxon>
        <taxon>Aureispira</taxon>
        <taxon>environmental samples</taxon>
    </lineage>
</organism>
<dbReference type="SMART" id="SM00364">
    <property type="entry name" value="LRR_BAC"/>
    <property type="match status" value="4"/>
</dbReference>
<feature type="domain" description="Disease resistance R13L4/SHOC-2-like LRR" evidence="3">
    <location>
        <begin position="175"/>
        <end position="296"/>
    </location>
</feature>
<keyword evidence="1" id="KW-0433">Leucine-rich repeat</keyword>
<dbReference type="GO" id="GO:0005737">
    <property type="term" value="C:cytoplasm"/>
    <property type="evidence" value="ECO:0007669"/>
    <property type="project" value="TreeGrafter"/>
</dbReference>
<dbReference type="EMBL" id="CACVAQ010000137">
    <property type="protein sequence ID" value="CAA6807661.1"/>
    <property type="molecule type" value="Genomic_DNA"/>
</dbReference>
<dbReference type="InterPro" id="IPR032675">
    <property type="entry name" value="LRR_dom_sf"/>
</dbReference>
<dbReference type="Pfam" id="PF23598">
    <property type="entry name" value="LRR_14"/>
    <property type="match status" value="1"/>
</dbReference>
<evidence type="ECO:0000313" key="4">
    <source>
        <dbReference type="EMBL" id="CAA6807661.1"/>
    </source>
</evidence>
<dbReference type="InterPro" id="IPR055414">
    <property type="entry name" value="LRR_R13L4/SHOC2-like"/>
</dbReference>
<keyword evidence="2" id="KW-0677">Repeat</keyword>